<feature type="compositionally biased region" description="Basic and acidic residues" evidence="9">
    <location>
        <begin position="347"/>
        <end position="369"/>
    </location>
</feature>
<dbReference type="CTD" id="84182"/>
<feature type="region of interest" description="Disordered" evidence="9">
    <location>
        <begin position="208"/>
        <end position="261"/>
    </location>
</feature>
<name>A0AA97LAV6_EUBMA</name>
<gene>
    <name evidence="12" type="primary">MINDY4</name>
</gene>
<dbReference type="InterPro" id="IPR025257">
    <property type="entry name" value="MINDY-3/4_CD"/>
</dbReference>
<dbReference type="GO" id="GO:0071108">
    <property type="term" value="P:protein K48-linked deubiquitination"/>
    <property type="evidence" value="ECO:0007669"/>
    <property type="project" value="InterPro"/>
</dbReference>
<feature type="region of interest" description="Disordered" evidence="9">
    <location>
        <begin position="286"/>
        <end position="380"/>
    </location>
</feature>
<dbReference type="GO" id="GO:1990380">
    <property type="term" value="F:K48-linked deubiquitinase activity"/>
    <property type="evidence" value="ECO:0007669"/>
    <property type="project" value="UniProtKB-UniRule"/>
</dbReference>
<keyword evidence="6 8" id="KW-0788">Thiol protease</keyword>
<evidence type="ECO:0000313" key="11">
    <source>
        <dbReference type="Proteomes" id="UP001190640"/>
    </source>
</evidence>
<reference evidence="12" key="1">
    <citation type="submission" date="2025-08" db="UniProtKB">
        <authorList>
            <consortium name="RefSeq"/>
        </authorList>
    </citation>
    <scope>IDENTIFICATION</scope>
    <source>
        <tissue evidence="12">Blood</tissue>
    </source>
</reference>
<evidence type="ECO:0000256" key="9">
    <source>
        <dbReference type="SAM" id="MobiDB-lite"/>
    </source>
</evidence>
<dbReference type="Proteomes" id="UP001190640">
    <property type="component" value="Chromosome 11"/>
</dbReference>
<evidence type="ECO:0000256" key="5">
    <source>
        <dbReference type="ARBA" id="ARBA00022801"/>
    </source>
</evidence>
<evidence type="ECO:0000313" key="12">
    <source>
        <dbReference type="RefSeq" id="XP_054847996.1"/>
    </source>
</evidence>
<evidence type="ECO:0000256" key="8">
    <source>
        <dbReference type="RuleBase" id="RU367088"/>
    </source>
</evidence>
<protein>
    <recommendedName>
        <fullName evidence="8">Ubiquitin carboxyl-terminal hydrolase MINDY</fullName>
        <ecNumber evidence="8">3.4.19.12</ecNumber>
    </recommendedName>
</protein>
<feature type="compositionally biased region" description="Low complexity" evidence="9">
    <location>
        <begin position="370"/>
        <end position="380"/>
    </location>
</feature>
<feature type="compositionally biased region" description="Polar residues" evidence="9">
    <location>
        <begin position="244"/>
        <end position="261"/>
    </location>
</feature>
<dbReference type="KEGG" id="emc:129337986"/>
<comment type="similarity">
    <text evidence="2 8">Belongs to the MINDY deubiquitinase family. FAM188 subfamily.</text>
</comment>
<evidence type="ECO:0000256" key="4">
    <source>
        <dbReference type="ARBA" id="ARBA00022786"/>
    </source>
</evidence>
<keyword evidence="5 8" id="KW-0378">Hydrolase</keyword>
<dbReference type="Pfam" id="PF13898">
    <property type="entry name" value="MINDY-3_4_CD"/>
    <property type="match status" value="1"/>
</dbReference>
<feature type="compositionally biased region" description="Basic and acidic residues" evidence="9">
    <location>
        <begin position="166"/>
        <end position="181"/>
    </location>
</feature>
<keyword evidence="4 8" id="KW-0833">Ubl conjugation pathway</keyword>
<comment type="function">
    <text evidence="8">Hydrolase that can remove 'Lys-48'-linked conjugated ubiquitin from proteins.</text>
</comment>
<feature type="compositionally biased region" description="Polar residues" evidence="9">
    <location>
        <begin position="324"/>
        <end position="339"/>
    </location>
</feature>
<dbReference type="InterPro" id="IPR059022">
    <property type="entry name" value="MINDY4_N"/>
</dbReference>
<comment type="catalytic activity">
    <reaction evidence="1 8">
        <text>Thiol-dependent hydrolysis of ester, thioester, amide, peptide and isopeptide bonds formed by the C-terminal Gly of ubiquitin (a 76-residue protein attached to proteins as an intracellular targeting signal).</text>
        <dbReference type="EC" id="3.4.19.12"/>
    </reaction>
</comment>
<dbReference type="Pfam" id="PF26038">
    <property type="entry name" value="Dimer_MINDY4_N"/>
    <property type="match status" value="1"/>
</dbReference>
<comment type="function">
    <text evidence="7">Probable hydrolase that can remove 'Lys-48'-linked conjugated ubiquitin from proteins.</text>
</comment>
<organism evidence="11 12">
    <name type="scientific">Eublepharis macularius</name>
    <name type="common">Leopard gecko</name>
    <name type="synonym">Cyrtodactylus macularius</name>
    <dbReference type="NCBI Taxonomy" id="481883"/>
    <lineage>
        <taxon>Eukaryota</taxon>
        <taxon>Metazoa</taxon>
        <taxon>Chordata</taxon>
        <taxon>Craniata</taxon>
        <taxon>Vertebrata</taxon>
        <taxon>Euteleostomi</taxon>
        <taxon>Lepidosauria</taxon>
        <taxon>Squamata</taxon>
        <taxon>Bifurcata</taxon>
        <taxon>Gekkota</taxon>
        <taxon>Eublepharidae</taxon>
        <taxon>Eublepharinae</taxon>
        <taxon>Eublepharis</taxon>
    </lineage>
</organism>
<feature type="region of interest" description="Disordered" evidence="9">
    <location>
        <begin position="88"/>
        <end position="124"/>
    </location>
</feature>
<evidence type="ECO:0000256" key="2">
    <source>
        <dbReference type="ARBA" id="ARBA00011074"/>
    </source>
</evidence>
<sequence>METAFVEEVAASLVREFLSKKGLSKTSSTMDQEFPRTALSINNRNELRKILHLQPFYKLNKTKENPLKTILEIMTSCFLEQTINFQSPPVPQNKHSQLRASETPVPKSSFSDEDTGVPEAPETNQTERCSYGIGEEINSLTFLSRRHRVENKKGKIWQASESSLVEGEKKLQNSTEEHRTPELSSETRTAMREKVRTKPGLIIRGMMAGPTASFQEDSVKRRHLKRPSGISNSTQLREEDRTKSSFGVPSNDFQETKGTSRQSANLLSLQFGSSLDIGKEHSSKMLFGPHANTADEKAKNSTKVKNDPVARWVSDRPQTEARKSASSYDTEGNEKSSWLNGFPRPSGDGREKPARPPRKSETRFSDCRKTPTSISSPSSLSNDALELVDVEDEVCAVEACRVPDPLVLFVLQVKSKPIDFCLARDLKILLFGSSLSCFSEEWKIQSFVFSDIPELKYGIVQKKGGPCGVLAAVQACVLRHLIFGDSSQNNGDPWILQPSEAHRTKCLALALTDILWRAGGSEKATVALCSGTQQFTPAGKYKADGILETMMLHEITNYEDLLKFLQKNIYEFEAGPHGCILLTLSAILSRSINQVRGDFDVVTNRLIGAHGYCTQELVNLLLTGKAVSNVFNDVIELDSGNGNTTVLKGVSGRSEVGLLSLFEHYDVCQVGCYLKTPKFPIWLVCSESHFTVLFSTRKDLLGDWKTERRFDLHYYDGLANQQEEMRLTIDTSQPYFEDRADDLIPPLEHCIRTKWKGAVVNWNGTEPIL</sequence>
<feature type="region of interest" description="Disordered" evidence="9">
    <location>
        <begin position="164"/>
        <end position="188"/>
    </location>
</feature>
<evidence type="ECO:0000256" key="7">
    <source>
        <dbReference type="ARBA" id="ARBA00037630"/>
    </source>
</evidence>
<evidence type="ECO:0000259" key="10">
    <source>
        <dbReference type="SMART" id="SM01174"/>
    </source>
</evidence>
<dbReference type="PANTHER" id="PTHR12473">
    <property type="entry name" value="UBIQUITIN CARBOXYL-TERMINAL HYDROLASE MINDY-4-RELATED"/>
    <property type="match status" value="1"/>
</dbReference>
<evidence type="ECO:0000256" key="6">
    <source>
        <dbReference type="ARBA" id="ARBA00022807"/>
    </source>
</evidence>
<dbReference type="RefSeq" id="XP_054847996.1">
    <property type="nucleotide sequence ID" value="XM_054992021.1"/>
</dbReference>
<dbReference type="AlphaFoldDB" id="A0AA97LAV6"/>
<feature type="compositionally biased region" description="Polar residues" evidence="9">
    <location>
        <begin position="88"/>
        <end position="100"/>
    </location>
</feature>
<dbReference type="PANTHER" id="PTHR12473:SF8">
    <property type="entry name" value="UBIQUITIN CARBOXYL-TERMINAL HYDROLASE MINDY-4-RELATED"/>
    <property type="match status" value="1"/>
</dbReference>
<dbReference type="GO" id="GO:0006508">
    <property type="term" value="P:proteolysis"/>
    <property type="evidence" value="ECO:0007669"/>
    <property type="project" value="UniProtKB-KW"/>
</dbReference>
<evidence type="ECO:0000256" key="1">
    <source>
        <dbReference type="ARBA" id="ARBA00000707"/>
    </source>
</evidence>
<feature type="compositionally biased region" description="Basic and acidic residues" evidence="9">
    <location>
        <begin position="293"/>
        <end position="323"/>
    </location>
</feature>
<dbReference type="EC" id="3.4.19.12" evidence="8"/>
<dbReference type="SMART" id="SM01174">
    <property type="entry name" value="DUF4205"/>
    <property type="match status" value="1"/>
</dbReference>
<dbReference type="InterPro" id="IPR039785">
    <property type="entry name" value="MINY3/4"/>
</dbReference>
<dbReference type="GeneID" id="129337986"/>
<feature type="domain" description="Deubiquitinating enzyme MINDY-3/4 conserved" evidence="10">
    <location>
        <begin position="427"/>
        <end position="764"/>
    </location>
</feature>
<keyword evidence="3 8" id="KW-0645">Protease</keyword>
<proteinExistence type="inferred from homology"/>
<keyword evidence="11" id="KW-1185">Reference proteome</keyword>
<accession>A0AA97LAV6</accession>
<evidence type="ECO:0000256" key="3">
    <source>
        <dbReference type="ARBA" id="ARBA00022670"/>
    </source>
</evidence>
<dbReference type="GO" id="GO:0004843">
    <property type="term" value="F:cysteine-type deubiquitinase activity"/>
    <property type="evidence" value="ECO:0007669"/>
    <property type="project" value="UniProtKB-UniRule"/>
</dbReference>